<evidence type="ECO:0000256" key="1">
    <source>
        <dbReference type="SAM" id="MobiDB-lite"/>
    </source>
</evidence>
<feature type="region of interest" description="Disordered" evidence="1">
    <location>
        <begin position="1"/>
        <end position="33"/>
    </location>
</feature>
<name>A0A4U5VDI0_COLLU</name>
<dbReference type="AlphaFoldDB" id="A0A4U5VDI0"/>
<dbReference type="Proteomes" id="UP000298787">
    <property type="component" value="Chromosome 18"/>
</dbReference>
<reference evidence="2 3" key="1">
    <citation type="submission" date="2019-01" db="EMBL/GenBank/DDBJ databases">
        <title>Genome Assembly of Collichthys lucidus.</title>
        <authorList>
            <person name="Cai M."/>
            <person name="Xiao S."/>
        </authorList>
    </citation>
    <scope>NUCLEOTIDE SEQUENCE [LARGE SCALE GENOMIC DNA]</scope>
    <source>
        <strain evidence="2">JT15FE1705JMU</strain>
        <tissue evidence="2">Muscle</tissue>
    </source>
</reference>
<proteinExistence type="predicted"/>
<sequence>MSCLQAKQDLKQVVQRPVTPKHGNSPPPATSHNAKYNCLAEEKLQPNVTKSDIWLDSQATGQESPLCQMPSCHTHTGTTCAARATPIVMDVVRGSAHRQGTRAAGLEDSGSELGGLMKMVWDTDTEPLHRSLVSTALCM</sequence>
<organism evidence="2 3">
    <name type="scientific">Collichthys lucidus</name>
    <name type="common">Big head croaker</name>
    <name type="synonym">Sciaena lucida</name>
    <dbReference type="NCBI Taxonomy" id="240159"/>
    <lineage>
        <taxon>Eukaryota</taxon>
        <taxon>Metazoa</taxon>
        <taxon>Chordata</taxon>
        <taxon>Craniata</taxon>
        <taxon>Vertebrata</taxon>
        <taxon>Euteleostomi</taxon>
        <taxon>Actinopterygii</taxon>
        <taxon>Neopterygii</taxon>
        <taxon>Teleostei</taxon>
        <taxon>Neoteleostei</taxon>
        <taxon>Acanthomorphata</taxon>
        <taxon>Eupercaria</taxon>
        <taxon>Sciaenidae</taxon>
        <taxon>Collichthys</taxon>
    </lineage>
</organism>
<dbReference type="EMBL" id="CM014095">
    <property type="protein sequence ID" value="TKS86187.1"/>
    <property type="molecule type" value="Genomic_DNA"/>
</dbReference>
<accession>A0A4U5VDI0</accession>
<evidence type="ECO:0000313" key="2">
    <source>
        <dbReference type="EMBL" id="TKS86187.1"/>
    </source>
</evidence>
<protein>
    <submittedName>
        <fullName evidence="2">Uncharacterized protein</fullName>
    </submittedName>
</protein>
<keyword evidence="3" id="KW-1185">Reference proteome</keyword>
<evidence type="ECO:0000313" key="3">
    <source>
        <dbReference type="Proteomes" id="UP000298787"/>
    </source>
</evidence>
<gene>
    <name evidence="2" type="ORF">D9C73_020304</name>
</gene>